<dbReference type="EMBL" id="ML119061">
    <property type="protein sequence ID" value="ROT35336.1"/>
    <property type="molecule type" value="Genomic_DNA"/>
</dbReference>
<dbReference type="RefSeq" id="XP_028463142.1">
    <property type="nucleotide sequence ID" value="XM_028610751.1"/>
</dbReference>
<gene>
    <name evidence="1" type="ORF">SODALDRAFT_328658</name>
</gene>
<proteinExistence type="predicted"/>
<dbReference type="Proteomes" id="UP000272025">
    <property type="component" value="Unassembled WGS sequence"/>
</dbReference>
<sequence length="109" mass="12156">MSFGFSPGDIVMFGRFLVQVRGALKGDSGSQIQYSRAMKQCTDFEAILGDVSRLDLSLASGTFKERLRECSFDTQDVIKDFRETVARYEKSMGEASTRGKLTSAPRKIQ</sequence>
<reference evidence="1 2" key="1">
    <citation type="journal article" date="2018" name="Mol. Ecol.">
        <title>The obligate alkalophilic soda-lake fungus Sodiomyces alkalinus has shifted to a protein diet.</title>
        <authorList>
            <person name="Grum-Grzhimaylo A.A."/>
            <person name="Falkoski D.L."/>
            <person name="van den Heuvel J."/>
            <person name="Valero-Jimenez C.A."/>
            <person name="Min B."/>
            <person name="Choi I.G."/>
            <person name="Lipzen A."/>
            <person name="Daum C.G."/>
            <person name="Aanen D.K."/>
            <person name="Tsang A."/>
            <person name="Henrissat B."/>
            <person name="Bilanenko E.N."/>
            <person name="de Vries R.P."/>
            <person name="van Kan J.A.L."/>
            <person name="Grigoriev I.V."/>
            <person name="Debets A.J.M."/>
        </authorList>
    </citation>
    <scope>NUCLEOTIDE SEQUENCE [LARGE SCALE GENOMIC DNA]</scope>
    <source>
        <strain evidence="1 2">F11</strain>
    </source>
</reference>
<dbReference type="GeneID" id="39579229"/>
<evidence type="ECO:0008006" key="3">
    <source>
        <dbReference type="Google" id="ProtNLM"/>
    </source>
</evidence>
<keyword evidence="2" id="KW-1185">Reference proteome</keyword>
<organism evidence="1 2">
    <name type="scientific">Sodiomyces alkalinus (strain CBS 110278 / VKM F-3762 / F11)</name>
    <name type="common">Alkaliphilic filamentous fungus</name>
    <dbReference type="NCBI Taxonomy" id="1314773"/>
    <lineage>
        <taxon>Eukaryota</taxon>
        <taxon>Fungi</taxon>
        <taxon>Dikarya</taxon>
        <taxon>Ascomycota</taxon>
        <taxon>Pezizomycotina</taxon>
        <taxon>Sordariomycetes</taxon>
        <taxon>Hypocreomycetidae</taxon>
        <taxon>Glomerellales</taxon>
        <taxon>Plectosphaerellaceae</taxon>
        <taxon>Sodiomyces</taxon>
    </lineage>
</organism>
<dbReference type="AlphaFoldDB" id="A0A3N2PLV5"/>
<name>A0A3N2PLV5_SODAK</name>
<evidence type="ECO:0000313" key="1">
    <source>
        <dbReference type="EMBL" id="ROT35336.1"/>
    </source>
</evidence>
<protein>
    <recommendedName>
        <fullName evidence="3">Fungal N-terminal domain-containing protein</fullName>
    </recommendedName>
</protein>
<dbReference type="OrthoDB" id="3045089at2759"/>
<accession>A0A3N2PLV5</accession>
<dbReference type="STRING" id="1314773.A0A3N2PLV5"/>
<evidence type="ECO:0000313" key="2">
    <source>
        <dbReference type="Proteomes" id="UP000272025"/>
    </source>
</evidence>